<evidence type="ECO:0000256" key="8">
    <source>
        <dbReference type="RuleBase" id="RU362108"/>
    </source>
</evidence>
<evidence type="ECO:0000256" key="3">
    <source>
        <dbReference type="ARBA" id="ARBA00022448"/>
    </source>
</evidence>
<feature type="transmembrane region" description="Helical" evidence="8">
    <location>
        <begin position="561"/>
        <end position="583"/>
    </location>
</feature>
<keyword evidence="5 8" id="KW-1133">Transmembrane helix</keyword>
<feature type="transmembrane region" description="Helical" evidence="8">
    <location>
        <begin position="72"/>
        <end position="92"/>
    </location>
</feature>
<comment type="caution">
    <text evidence="9">The sequence shown here is derived from an EMBL/GenBank/DDBJ whole genome shotgun (WGS) entry which is preliminary data.</text>
</comment>
<keyword evidence="6 8" id="KW-0472">Membrane</keyword>
<accession>A0AAV8EL53</accession>
<name>A0AAV8EL53_9POAL</name>
<feature type="transmembrane region" description="Helical" evidence="8">
    <location>
        <begin position="603"/>
        <end position="624"/>
    </location>
</feature>
<sequence length="629" mass="68769">MISWCDLYKVVSAMVPLYVALGLGYGSVRWWKIFTPEQCDAINRLVALFTIPFFTFDFTVRTNPYTMNYRFITADAMSKIVIILALVAWAKWYKKGSYAWSLTCFSLSTLNNTLVVGVPLVMAMYGKWAQDLVVQLSVVQSIVWNATLLFGLELRKALNNVSTMKETQVKDVEAILESDSKISLLPLMKVVWLKLARNPNVYASVLGITWSLIANRWHIEMPTVVEGSILIISKAGAGTAMFSMGLFMALQEKAIACGPSLTVLGMILRFIVGPAVTTLGAFVIGLRGNVLRLAIIQAALPQSIASFIFAKEYGLHAEVLSTAVIFGTLVSLPVLIGYFIVIGFLASDGIAKVITILVLAIWVKFGRKGTYGRSLTCFSLSTLNNTLIVGVPLFYAMYGKWAQDLIVQISVVQAILWFGTLLLGLEIRKAGTALPSTNIELRNVSCTEESEVKKAEVMEVMEVRIPLKQLLKTVWLRLSRNPNVHASILGLTLSCIINRWKFELPSVIEGSIQVMSRAGTGCAMFSMGLFMALQEKVVACGLGLTILGMVLRFIVGPTTALLGALVMGLHGNVLRFAIIQAALPQSVTSFIFANEYGLHADVLSTAVIFGTLVSLPVLVAYYVALGLIN</sequence>
<dbReference type="PANTHER" id="PTHR31752">
    <property type="entry name" value="AUXIN EFFLUX CARRIER COMPONENT 1B-RELATED"/>
    <property type="match status" value="1"/>
</dbReference>
<proteinExistence type="inferred from homology"/>
<feature type="transmembrane region" description="Helical" evidence="8">
    <location>
        <begin position="261"/>
        <end position="284"/>
    </location>
</feature>
<evidence type="ECO:0000256" key="2">
    <source>
        <dbReference type="ARBA" id="ARBA00009177"/>
    </source>
</evidence>
<feature type="transmembrane region" description="Helical" evidence="8">
    <location>
        <begin position="537"/>
        <end position="555"/>
    </location>
</feature>
<keyword evidence="7 8" id="KW-0927">Auxin signaling pathway</keyword>
<dbReference type="InterPro" id="IPR051107">
    <property type="entry name" value="Auxin_Efflux_Carrier"/>
</dbReference>
<evidence type="ECO:0000313" key="10">
    <source>
        <dbReference type="Proteomes" id="UP001140206"/>
    </source>
</evidence>
<dbReference type="InterPro" id="IPR004776">
    <property type="entry name" value="Mem_transp_PIN-like"/>
</dbReference>
<feature type="transmembrane region" description="Helical" evidence="8">
    <location>
        <begin position="98"/>
        <end position="125"/>
    </location>
</feature>
<dbReference type="GO" id="GO:0005886">
    <property type="term" value="C:plasma membrane"/>
    <property type="evidence" value="ECO:0007669"/>
    <property type="project" value="TreeGrafter"/>
</dbReference>
<feature type="transmembrane region" description="Helical" evidence="8">
    <location>
        <begin position="377"/>
        <end position="399"/>
    </location>
</feature>
<comment type="subcellular location">
    <subcellularLocation>
        <location evidence="1 8">Membrane</location>
        <topology evidence="1 8">Multi-pass membrane protein</topology>
    </subcellularLocation>
</comment>
<keyword evidence="4 8" id="KW-0812">Transmembrane</keyword>
<dbReference type="GO" id="GO:0009734">
    <property type="term" value="P:auxin-activated signaling pathway"/>
    <property type="evidence" value="ECO:0007669"/>
    <property type="project" value="UniProtKB-UniRule"/>
</dbReference>
<comment type="caution">
    <text evidence="8">Lacks conserved residue(s) required for the propagation of feature annotation.</text>
</comment>
<dbReference type="NCBIfam" id="TIGR00946">
    <property type="entry name" value="2a69"/>
    <property type="match status" value="1"/>
</dbReference>
<keyword evidence="3 8" id="KW-0813">Transport</keyword>
<dbReference type="Pfam" id="PF03547">
    <property type="entry name" value="Mem_trans"/>
    <property type="match status" value="2"/>
</dbReference>
<dbReference type="GO" id="GO:0009926">
    <property type="term" value="P:auxin polar transport"/>
    <property type="evidence" value="ECO:0007669"/>
    <property type="project" value="TreeGrafter"/>
</dbReference>
<evidence type="ECO:0000256" key="5">
    <source>
        <dbReference type="ARBA" id="ARBA00022989"/>
    </source>
</evidence>
<dbReference type="GO" id="GO:0010329">
    <property type="term" value="F:auxin efflux transmembrane transporter activity"/>
    <property type="evidence" value="ECO:0007669"/>
    <property type="project" value="TreeGrafter"/>
</dbReference>
<feature type="transmembrane region" description="Helical" evidence="8">
    <location>
        <begin position="229"/>
        <end position="249"/>
    </location>
</feature>
<reference evidence="9" key="1">
    <citation type="submission" date="2022-08" db="EMBL/GenBank/DDBJ databases">
        <authorList>
            <person name="Marques A."/>
        </authorList>
    </citation>
    <scope>NUCLEOTIDE SEQUENCE</scope>
    <source>
        <strain evidence="9">RhyPub2mFocal</strain>
        <tissue evidence="9">Leaves</tissue>
    </source>
</reference>
<evidence type="ECO:0000256" key="1">
    <source>
        <dbReference type="ARBA" id="ARBA00004141"/>
    </source>
</evidence>
<dbReference type="GO" id="GO:0005783">
    <property type="term" value="C:endoplasmic reticulum"/>
    <property type="evidence" value="ECO:0007669"/>
    <property type="project" value="TreeGrafter"/>
</dbReference>
<gene>
    <name evidence="9" type="ORF">LUZ62_063203</name>
</gene>
<evidence type="ECO:0000256" key="4">
    <source>
        <dbReference type="ARBA" id="ARBA00022692"/>
    </source>
</evidence>
<dbReference type="Proteomes" id="UP001140206">
    <property type="component" value="Chromosome 3"/>
</dbReference>
<comment type="function">
    <text evidence="8">May act as a component of the auxin efflux carrier.</text>
</comment>
<evidence type="ECO:0000313" key="9">
    <source>
        <dbReference type="EMBL" id="KAJ4778946.1"/>
    </source>
</evidence>
<evidence type="ECO:0000256" key="7">
    <source>
        <dbReference type="ARBA" id="ARBA00023294"/>
    </source>
</evidence>
<comment type="similarity">
    <text evidence="2 8">Belongs to the auxin efflux carrier (TC 2.A.69.1) family.</text>
</comment>
<feature type="transmembrane region" description="Helical" evidence="8">
    <location>
        <begin position="290"/>
        <end position="310"/>
    </location>
</feature>
<feature type="transmembrane region" description="Helical" evidence="8">
    <location>
        <begin position="41"/>
        <end position="60"/>
    </location>
</feature>
<dbReference type="EMBL" id="JAMFTS010000003">
    <property type="protein sequence ID" value="KAJ4778946.1"/>
    <property type="molecule type" value="Genomic_DNA"/>
</dbReference>
<organism evidence="9 10">
    <name type="scientific">Rhynchospora pubera</name>
    <dbReference type="NCBI Taxonomy" id="906938"/>
    <lineage>
        <taxon>Eukaryota</taxon>
        <taxon>Viridiplantae</taxon>
        <taxon>Streptophyta</taxon>
        <taxon>Embryophyta</taxon>
        <taxon>Tracheophyta</taxon>
        <taxon>Spermatophyta</taxon>
        <taxon>Magnoliopsida</taxon>
        <taxon>Liliopsida</taxon>
        <taxon>Poales</taxon>
        <taxon>Cyperaceae</taxon>
        <taxon>Cyperoideae</taxon>
        <taxon>Rhynchosporeae</taxon>
        <taxon>Rhynchospora</taxon>
    </lineage>
</organism>
<keyword evidence="10" id="KW-1185">Reference proteome</keyword>
<dbReference type="InterPro" id="IPR014024">
    <property type="entry name" value="Auxin_eff_plant"/>
</dbReference>
<evidence type="ECO:0000256" key="6">
    <source>
        <dbReference type="ARBA" id="ARBA00023136"/>
    </source>
</evidence>
<feature type="transmembrane region" description="Helical" evidence="8">
    <location>
        <begin position="322"/>
        <end position="343"/>
    </location>
</feature>
<feature type="transmembrane region" description="Helical" evidence="8">
    <location>
        <begin position="7"/>
        <end position="26"/>
    </location>
</feature>
<protein>
    <recommendedName>
        <fullName evidence="8">Auxin efflux carrier component</fullName>
    </recommendedName>
</protein>
<dbReference type="AlphaFoldDB" id="A0AAV8EL53"/>
<feature type="transmembrane region" description="Helical" evidence="8">
    <location>
        <begin position="405"/>
        <end position="425"/>
    </location>
</feature>
<feature type="transmembrane region" description="Helical" evidence="8">
    <location>
        <begin position="132"/>
        <end position="152"/>
    </location>
</feature>
<dbReference type="PANTHER" id="PTHR31752:SF2">
    <property type="entry name" value="AUXIN EFFLUX CARRIER COMPONENT 5"/>
    <property type="match status" value="1"/>
</dbReference>